<feature type="active site" description="Acyl-ester intermediate" evidence="5">
    <location>
        <position position="215"/>
    </location>
</feature>
<dbReference type="EMBL" id="ML220123">
    <property type="protein sequence ID" value="TGZ80643.1"/>
    <property type="molecule type" value="Genomic_DNA"/>
</dbReference>
<evidence type="ECO:0000313" key="8">
    <source>
        <dbReference type="EMBL" id="TGZ80643.1"/>
    </source>
</evidence>
<gene>
    <name evidence="8" type="ORF">EX30DRAFT_46667</name>
</gene>
<comment type="catalytic activity">
    <reaction evidence="1">
        <text>a monocarboxylic acid amide + H2O = a monocarboxylate + NH4(+)</text>
        <dbReference type="Rhea" id="RHEA:12020"/>
        <dbReference type="ChEBI" id="CHEBI:15377"/>
        <dbReference type="ChEBI" id="CHEBI:28938"/>
        <dbReference type="ChEBI" id="CHEBI:35757"/>
        <dbReference type="ChEBI" id="CHEBI:83628"/>
        <dbReference type="EC" id="3.5.1.4"/>
    </reaction>
</comment>
<evidence type="ECO:0000256" key="5">
    <source>
        <dbReference type="PIRSR" id="PIRSR001221-1"/>
    </source>
</evidence>
<dbReference type="InterPro" id="IPR023631">
    <property type="entry name" value="Amidase_dom"/>
</dbReference>
<sequence length="573" mass="63795">MPILNYIQHRADCKRKQAQRAESLSSLPATYHLPLTIADKAILDTPVSLASDRVRSGEWKPIDILRSYSRRAIKSHEVTNCITESLIRDAESWLEDPSTSGINLSGPLAGIPISIKDTVNVKGHDSCIGYSKWIDKPAEVDSPMVTLLKHTGAVPFVKTNVPITLLSFESTNDVFGRTKNPHNTNYSPGGSTGGEGALLAHGGSRIGIGTDVAGSVRIPAAWSGIYALRCTTCRFPKIGNVTSMAGQEGVLAVYSPMARTLPDLIYLMKSITEIKPWEYDYTVAPIPWRWESETKPLETKRVRWGVIRDDGVVAPTPAIRRALDDTIAALKAAGDEIIELHLEEIPNMFQALRLAARLLNSDNGATFSSHFRSIFENNDAGVSQLYRIMSLPRFVKHIYSWWLRYVRRDPVLADLISDWHEFSVAEQWKMVVQRETLRKDWTDTKKKLGLDFILSPANALPSVPGGGMKYTIANCGYTFLWNIVDWAAGVVPVDHVDPVKDAVEKGSKEGRRNGVEKRAWELYDAEKMEGLPTAVQIIGGRWEEEKVLWGMERVVESLASEGKVYRGIEVEID</sequence>
<protein>
    <recommendedName>
        <fullName evidence="3">amidase</fullName>
        <ecNumber evidence="3">3.5.1.4</ecNumber>
    </recommendedName>
</protein>
<dbReference type="EC" id="3.5.1.4" evidence="3"/>
<keyword evidence="9" id="KW-1185">Reference proteome</keyword>
<evidence type="ECO:0000313" key="9">
    <source>
        <dbReference type="Proteomes" id="UP000298138"/>
    </source>
</evidence>
<dbReference type="Gene3D" id="3.90.1300.10">
    <property type="entry name" value="Amidase signature (AS) domain"/>
    <property type="match status" value="1"/>
</dbReference>
<feature type="binding site" evidence="6">
    <location>
        <position position="191"/>
    </location>
    <ligand>
        <name>substrate</name>
    </ligand>
</feature>
<dbReference type="OrthoDB" id="6428749at2759"/>
<dbReference type="InterPro" id="IPR036928">
    <property type="entry name" value="AS_sf"/>
</dbReference>
<evidence type="ECO:0000256" key="6">
    <source>
        <dbReference type="PIRSR" id="PIRSR001221-2"/>
    </source>
</evidence>
<dbReference type="PANTHER" id="PTHR46072">
    <property type="entry name" value="AMIDASE-RELATED-RELATED"/>
    <property type="match status" value="1"/>
</dbReference>
<feature type="binding site" evidence="6">
    <location>
        <begin position="212"/>
        <end position="215"/>
    </location>
    <ligand>
        <name>substrate</name>
    </ligand>
</feature>
<evidence type="ECO:0000256" key="3">
    <source>
        <dbReference type="ARBA" id="ARBA00012922"/>
    </source>
</evidence>
<evidence type="ECO:0000256" key="4">
    <source>
        <dbReference type="ARBA" id="ARBA00022801"/>
    </source>
</evidence>
<name>A0A4S2MVT4_9PEZI</name>
<feature type="domain" description="Amidase" evidence="7">
    <location>
        <begin position="63"/>
        <end position="548"/>
    </location>
</feature>
<dbReference type="FunFam" id="3.90.1300.10:FF:000003">
    <property type="entry name" value="Amidase signature enzyme"/>
    <property type="match status" value="1"/>
</dbReference>
<evidence type="ECO:0000256" key="1">
    <source>
        <dbReference type="ARBA" id="ARBA00001311"/>
    </source>
</evidence>
<dbReference type="GO" id="GO:0004040">
    <property type="term" value="F:amidase activity"/>
    <property type="evidence" value="ECO:0007669"/>
    <property type="project" value="UniProtKB-EC"/>
</dbReference>
<reference evidence="8 9" key="1">
    <citation type="submission" date="2019-04" db="EMBL/GenBank/DDBJ databases">
        <title>Comparative genomics and transcriptomics to analyze fruiting body development in filamentous ascomycetes.</title>
        <authorList>
            <consortium name="DOE Joint Genome Institute"/>
            <person name="Lutkenhaus R."/>
            <person name="Traeger S."/>
            <person name="Breuer J."/>
            <person name="Kuo A."/>
            <person name="Lipzen A."/>
            <person name="Pangilinan J."/>
            <person name="Dilworth D."/>
            <person name="Sandor L."/>
            <person name="Poggeler S."/>
            <person name="Barry K."/>
            <person name="Grigoriev I.V."/>
            <person name="Nowrousian M."/>
        </authorList>
    </citation>
    <scope>NUCLEOTIDE SEQUENCE [LARGE SCALE GENOMIC DNA]</scope>
    <source>
        <strain evidence="8 9">CBS 389.68</strain>
    </source>
</reference>
<dbReference type="AlphaFoldDB" id="A0A4S2MVT4"/>
<proteinExistence type="inferred from homology"/>
<comment type="similarity">
    <text evidence="2">Belongs to the amidase family.</text>
</comment>
<dbReference type="Pfam" id="PF01425">
    <property type="entry name" value="Amidase"/>
    <property type="match status" value="1"/>
</dbReference>
<dbReference type="InParanoid" id="A0A4S2MVT4"/>
<keyword evidence="4" id="KW-0378">Hydrolase</keyword>
<organism evidence="8 9">
    <name type="scientific">Ascodesmis nigricans</name>
    <dbReference type="NCBI Taxonomy" id="341454"/>
    <lineage>
        <taxon>Eukaryota</taxon>
        <taxon>Fungi</taxon>
        <taxon>Dikarya</taxon>
        <taxon>Ascomycota</taxon>
        <taxon>Pezizomycotina</taxon>
        <taxon>Pezizomycetes</taxon>
        <taxon>Pezizales</taxon>
        <taxon>Ascodesmidaceae</taxon>
        <taxon>Ascodesmis</taxon>
    </lineage>
</organism>
<dbReference type="SUPFAM" id="SSF75304">
    <property type="entry name" value="Amidase signature (AS) enzymes"/>
    <property type="match status" value="1"/>
</dbReference>
<dbReference type="Proteomes" id="UP000298138">
    <property type="component" value="Unassembled WGS sequence"/>
</dbReference>
<evidence type="ECO:0000259" key="7">
    <source>
        <dbReference type="Pfam" id="PF01425"/>
    </source>
</evidence>
<dbReference type="STRING" id="341454.A0A4S2MVT4"/>
<feature type="active site" description="Charge relay system" evidence="5">
    <location>
        <position position="116"/>
    </location>
</feature>
<accession>A0A4S2MVT4</accession>
<feature type="binding site" evidence="6">
    <location>
        <position position="165"/>
    </location>
    <ligand>
        <name>substrate</name>
    </ligand>
</feature>
<evidence type="ECO:0000256" key="2">
    <source>
        <dbReference type="ARBA" id="ARBA00009199"/>
    </source>
</evidence>
<feature type="active site" description="Charge relay system" evidence="5">
    <location>
        <position position="191"/>
    </location>
</feature>
<dbReference type="PANTHER" id="PTHR46072:SF10">
    <property type="entry name" value="ACETAMIDASE"/>
    <property type="match status" value="1"/>
</dbReference>
<dbReference type="PIRSF" id="PIRSF001221">
    <property type="entry name" value="Amidase_fungi"/>
    <property type="match status" value="1"/>
</dbReference>